<name>A0ABP8W1A6_9ACTN</name>
<keyword evidence="5" id="KW-1185">Reference proteome</keyword>
<evidence type="ECO:0000259" key="3">
    <source>
        <dbReference type="Pfam" id="PF13439"/>
    </source>
</evidence>
<dbReference type="Pfam" id="PF13439">
    <property type="entry name" value="Glyco_transf_4"/>
    <property type="match status" value="1"/>
</dbReference>
<evidence type="ECO:0000256" key="1">
    <source>
        <dbReference type="ARBA" id="ARBA00022676"/>
    </source>
</evidence>
<evidence type="ECO:0000313" key="4">
    <source>
        <dbReference type="EMBL" id="GAA4675817.1"/>
    </source>
</evidence>
<dbReference type="InterPro" id="IPR028098">
    <property type="entry name" value="Glyco_trans_4-like_N"/>
</dbReference>
<dbReference type="InterPro" id="IPR050194">
    <property type="entry name" value="Glycosyltransferase_grp1"/>
</dbReference>
<protein>
    <submittedName>
        <fullName evidence="4">Glycosyltransferase family 1 protein</fullName>
    </submittedName>
</protein>
<dbReference type="Proteomes" id="UP001500621">
    <property type="component" value="Unassembled WGS sequence"/>
</dbReference>
<dbReference type="SUPFAM" id="SSF53756">
    <property type="entry name" value="UDP-Glycosyltransferase/glycogen phosphorylase"/>
    <property type="match status" value="1"/>
</dbReference>
<keyword evidence="2" id="KW-0808">Transferase</keyword>
<proteinExistence type="predicted"/>
<keyword evidence="1" id="KW-0328">Glycosyltransferase</keyword>
<sequence>MRIALVTETFFPQVDGTTTTVKAVADGLVDAGHEVLVVAPAPGLARYRASHVARIQTREPRAPQVRTALEGFAPDLVHVTSPGALGRRALKHAQRSGVPTIVVEQSPLLDRTVDYWRDRVAERADRVLVTSSWMQQRLATEGVETGLWEPGVDTAAFHPGLRDQWLHDSWARARSPRGAAVVVGYVGGLHKRHGVRRLAELAEVPGIRPVLIGSGPQREWLALRLPDARLTGSLTTGDLTVALPTLDVLVHPGVHETCCHVLREAAASGVPVVAPRAGGARHVVRHLESGVLYDPADPADLRRAVAAVAADRHRGLLGGRGRELAVRSWRDAVAELEVEHLRPLTGAEALPSAR</sequence>
<accession>A0ABP8W1A6</accession>
<dbReference type="EMBL" id="BAABIM010000001">
    <property type="protein sequence ID" value="GAA4675817.1"/>
    <property type="molecule type" value="Genomic_DNA"/>
</dbReference>
<organism evidence="4 5">
    <name type="scientific">Nocardioides nanhaiensis</name>
    <dbReference type="NCBI Taxonomy" id="1476871"/>
    <lineage>
        <taxon>Bacteria</taxon>
        <taxon>Bacillati</taxon>
        <taxon>Actinomycetota</taxon>
        <taxon>Actinomycetes</taxon>
        <taxon>Propionibacteriales</taxon>
        <taxon>Nocardioidaceae</taxon>
        <taxon>Nocardioides</taxon>
    </lineage>
</organism>
<dbReference type="RefSeq" id="WP_345263496.1">
    <property type="nucleotide sequence ID" value="NZ_BAABIM010000001.1"/>
</dbReference>
<reference evidence="5" key="1">
    <citation type="journal article" date="2019" name="Int. J. Syst. Evol. Microbiol.">
        <title>The Global Catalogue of Microorganisms (GCM) 10K type strain sequencing project: providing services to taxonomists for standard genome sequencing and annotation.</title>
        <authorList>
            <consortium name="The Broad Institute Genomics Platform"/>
            <consortium name="The Broad Institute Genome Sequencing Center for Infectious Disease"/>
            <person name="Wu L."/>
            <person name="Ma J."/>
        </authorList>
    </citation>
    <scope>NUCLEOTIDE SEQUENCE [LARGE SCALE GENOMIC DNA]</scope>
    <source>
        <strain evidence="5">JCM 18127</strain>
    </source>
</reference>
<dbReference type="PANTHER" id="PTHR45947:SF3">
    <property type="entry name" value="SULFOQUINOVOSYL TRANSFERASE SQD2"/>
    <property type="match status" value="1"/>
</dbReference>
<feature type="domain" description="Glycosyltransferase subfamily 4-like N-terminal" evidence="3">
    <location>
        <begin position="14"/>
        <end position="155"/>
    </location>
</feature>
<gene>
    <name evidence="4" type="ORF">GCM10023226_11270</name>
</gene>
<dbReference type="PANTHER" id="PTHR45947">
    <property type="entry name" value="SULFOQUINOVOSYL TRANSFERASE SQD2"/>
    <property type="match status" value="1"/>
</dbReference>
<dbReference type="Gene3D" id="3.40.50.2000">
    <property type="entry name" value="Glycogen Phosphorylase B"/>
    <property type="match status" value="2"/>
</dbReference>
<comment type="caution">
    <text evidence="4">The sequence shown here is derived from an EMBL/GenBank/DDBJ whole genome shotgun (WGS) entry which is preliminary data.</text>
</comment>
<evidence type="ECO:0000256" key="2">
    <source>
        <dbReference type="ARBA" id="ARBA00022679"/>
    </source>
</evidence>
<evidence type="ECO:0000313" key="5">
    <source>
        <dbReference type="Proteomes" id="UP001500621"/>
    </source>
</evidence>
<dbReference type="Pfam" id="PF13692">
    <property type="entry name" value="Glyco_trans_1_4"/>
    <property type="match status" value="1"/>
</dbReference>